<keyword evidence="3" id="KW-1185">Reference proteome</keyword>
<evidence type="ECO:0000313" key="2">
    <source>
        <dbReference type="EMBL" id="KIE47116.1"/>
    </source>
</evidence>
<accession>A0A0C1R9J6</accession>
<organism evidence="2 3">
    <name type="scientific">Clostridium argentinense CDC 2741</name>
    <dbReference type="NCBI Taxonomy" id="1418104"/>
    <lineage>
        <taxon>Bacteria</taxon>
        <taxon>Bacillati</taxon>
        <taxon>Bacillota</taxon>
        <taxon>Clostridia</taxon>
        <taxon>Eubacteriales</taxon>
        <taxon>Clostridiaceae</taxon>
        <taxon>Clostridium</taxon>
    </lineage>
</organism>
<gene>
    <name evidence="2" type="ORF">U732_1414</name>
</gene>
<dbReference type="EMBL" id="AYSO01000015">
    <property type="protein sequence ID" value="KIE47116.1"/>
    <property type="molecule type" value="Genomic_DNA"/>
</dbReference>
<reference evidence="2 3" key="1">
    <citation type="journal article" date="2015" name="Infect. Genet. Evol.">
        <title>Genomic sequences of six botulinum neurotoxin-producing strains representing three clostridial species illustrate the mobility and diversity of botulinum neurotoxin genes.</title>
        <authorList>
            <person name="Smith T.J."/>
            <person name="Hill K.K."/>
            <person name="Xie G."/>
            <person name="Foley B.T."/>
            <person name="Williamson C.H."/>
            <person name="Foster J.T."/>
            <person name="Johnson S.L."/>
            <person name="Chertkov O."/>
            <person name="Teshima H."/>
            <person name="Gibbons H.S."/>
            <person name="Johnsky L.A."/>
            <person name="Karavis M.A."/>
            <person name="Smith L.A."/>
        </authorList>
    </citation>
    <scope>NUCLEOTIDE SEQUENCE [LARGE SCALE GENOMIC DNA]</scope>
    <source>
        <strain evidence="2 3">CDC 2741</strain>
    </source>
</reference>
<feature type="region of interest" description="Disordered" evidence="1">
    <location>
        <begin position="1"/>
        <end position="63"/>
    </location>
</feature>
<sequence length="63" mass="7213">MGEAKIEKGVVRMSSKMRNTKNNKMQDGKFKKKNIKHDPQAESARAVFGEPKAKEYDPTDFKI</sequence>
<proteinExistence type="predicted"/>
<evidence type="ECO:0000313" key="3">
    <source>
        <dbReference type="Proteomes" id="UP000031366"/>
    </source>
</evidence>
<dbReference type="Proteomes" id="UP000031366">
    <property type="component" value="Unassembled WGS sequence"/>
</dbReference>
<dbReference type="NCBIfam" id="NF040908">
    <property type="entry name" value="CPC_1213_fam"/>
    <property type="match status" value="1"/>
</dbReference>
<dbReference type="AlphaFoldDB" id="A0A0C1R9J6"/>
<feature type="compositionally biased region" description="Basic and acidic residues" evidence="1">
    <location>
        <begin position="51"/>
        <end position="63"/>
    </location>
</feature>
<name>A0A0C1R9J6_9CLOT</name>
<dbReference type="InterPro" id="IPR053788">
    <property type="entry name" value="CPC_1213-like"/>
</dbReference>
<feature type="compositionally biased region" description="Basic and acidic residues" evidence="1">
    <location>
        <begin position="1"/>
        <end position="10"/>
    </location>
</feature>
<comment type="caution">
    <text evidence="2">The sequence shown here is derived from an EMBL/GenBank/DDBJ whole genome shotgun (WGS) entry which is preliminary data.</text>
</comment>
<protein>
    <submittedName>
        <fullName evidence="2">Uncharacterized protein</fullName>
    </submittedName>
</protein>
<evidence type="ECO:0000256" key="1">
    <source>
        <dbReference type="SAM" id="MobiDB-lite"/>
    </source>
</evidence>